<dbReference type="PROSITE" id="PS51194">
    <property type="entry name" value="HELICASE_CTER"/>
    <property type="match status" value="1"/>
</dbReference>
<dbReference type="SMART" id="SM00487">
    <property type="entry name" value="DEXDc"/>
    <property type="match status" value="1"/>
</dbReference>
<evidence type="ECO:0000259" key="11">
    <source>
        <dbReference type="PROSITE" id="PS51194"/>
    </source>
</evidence>
<keyword evidence="7" id="KW-0347">Helicase</keyword>
<reference evidence="13" key="1">
    <citation type="submission" date="2022-07" db="EMBL/GenBank/DDBJ databases">
        <title>Parvimonas micra travels from the subgingival sulcus of the human oral cavity to the colorectal adenocarcinoma.</title>
        <authorList>
            <person name="Conde-Perez K."/>
            <person name="Buetas E."/>
            <person name="Aja-Macaya P."/>
            <person name="Martin-De Arribas E."/>
            <person name="Iglesias-Corras I."/>
            <person name="Trigo-Tasende N."/>
            <person name="Nasser-Ali M."/>
            <person name="Estevez L.S."/>
            <person name="Rumbo-Feal S."/>
            <person name="Otero-Alen B."/>
            <person name="Noguera J.F."/>
            <person name="Concha A."/>
            <person name="Pardinas-Lopez S."/>
            <person name="Carda-Dieguez M."/>
            <person name="Gomez-Randulfe I."/>
            <person name="Martinez-Lago N."/>
            <person name="Ladra S."/>
            <person name="Aparicio L.A."/>
            <person name="Bou G."/>
            <person name="Mira A."/>
            <person name="Vallejo J.A."/>
            <person name="Poza M."/>
        </authorList>
    </citation>
    <scope>NUCLEOTIDE SEQUENCE</scope>
    <source>
        <strain evidence="13">PM79KC-AC-4</strain>
    </source>
</reference>
<dbReference type="InterPro" id="IPR038257">
    <property type="entry name" value="CRISPR-assoc_Cas3_HD_sf"/>
</dbReference>
<dbReference type="InterPro" id="IPR027417">
    <property type="entry name" value="P-loop_NTPase"/>
</dbReference>
<dbReference type="Proteomes" id="UP001141458">
    <property type="component" value="Unassembled WGS sequence"/>
</dbReference>
<dbReference type="NCBIfam" id="TIGR01587">
    <property type="entry name" value="cas3_core"/>
    <property type="match status" value="1"/>
</dbReference>
<evidence type="ECO:0000256" key="4">
    <source>
        <dbReference type="ARBA" id="ARBA00022723"/>
    </source>
</evidence>
<dbReference type="InterPro" id="IPR050547">
    <property type="entry name" value="DEAD_box_RNA_helicases"/>
</dbReference>
<evidence type="ECO:0000256" key="6">
    <source>
        <dbReference type="ARBA" id="ARBA00022801"/>
    </source>
</evidence>
<comment type="caution">
    <text evidence="13">The sequence shown here is derived from an EMBL/GenBank/DDBJ whole genome shotgun (WGS) entry which is preliminary data.</text>
</comment>
<dbReference type="PROSITE" id="PS51643">
    <property type="entry name" value="HD_CAS3"/>
    <property type="match status" value="1"/>
</dbReference>
<evidence type="ECO:0000256" key="2">
    <source>
        <dbReference type="ARBA" id="ARBA00009046"/>
    </source>
</evidence>
<evidence type="ECO:0000256" key="8">
    <source>
        <dbReference type="ARBA" id="ARBA00022840"/>
    </source>
</evidence>
<dbReference type="GO" id="GO:0051607">
    <property type="term" value="P:defense response to virus"/>
    <property type="evidence" value="ECO:0007669"/>
    <property type="project" value="UniProtKB-KW"/>
</dbReference>
<keyword evidence="9" id="KW-0051">Antiviral defense</keyword>
<evidence type="ECO:0000256" key="7">
    <source>
        <dbReference type="ARBA" id="ARBA00022806"/>
    </source>
</evidence>
<dbReference type="Gene3D" id="1.10.3210.30">
    <property type="match status" value="1"/>
</dbReference>
<accession>A0A9X3HAT7</accession>
<dbReference type="GO" id="GO:0003724">
    <property type="term" value="F:RNA helicase activity"/>
    <property type="evidence" value="ECO:0007669"/>
    <property type="project" value="TreeGrafter"/>
</dbReference>
<dbReference type="RefSeq" id="WP_269720383.1">
    <property type="nucleotide sequence ID" value="NZ_CP101408.1"/>
</dbReference>
<dbReference type="PANTHER" id="PTHR47963">
    <property type="entry name" value="DEAD-BOX ATP-DEPENDENT RNA HELICASE 47, MITOCHONDRIAL"/>
    <property type="match status" value="1"/>
</dbReference>
<dbReference type="SMART" id="SM00490">
    <property type="entry name" value="HELICc"/>
    <property type="match status" value="1"/>
</dbReference>
<comment type="similarity">
    <text evidence="2">In the central section; belongs to the CRISPR-associated helicase Cas3 family.</text>
</comment>
<keyword evidence="8" id="KW-0067">ATP-binding</keyword>
<dbReference type="InterPro" id="IPR006483">
    <property type="entry name" value="CRISPR-assoc_Cas3_HD"/>
</dbReference>
<dbReference type="GO" id="GO:0003723">
    <property type="term" value="F:RNA binding"/>
    <property type="evidence" value="ECO:0007669"/>
    <property type="project" value="TreeGrafter"/>
</dbReference>
<dbReference type="AlphaFoldDB" id="A0A9X3HAT7"/>
<dbReference type="Pfam" id="PF18019">
    <property type="entry name" value="Cas3_HD"/>
    <property type="match status" value="1"/>
</dbReference>
<keyword evidence="6" id="KW-0378">Hydrolase</keyword>
<evidence type="ECO:0000313" key="14">
    <source>
        <dbReference type="Proteomes" id="UP001141458"/>
    </source>
</evidence>
<evidence type="ECO:0000259" key="10">
    <source>
        <dbReference type="PROSITE" id="PS51192"/>
    </source>
</evidence>
<dbReference type="PROSITE" id="PS51192">
    <property type="entry name" value="HELICASE_ATP_BIND_1"/>
    <property type="match status" value="1"/>
</dbReference>
<feature type="domain" description="Helicase ATP-binding" evidence="10">
    <location>
        <begin position="297"/>
        <end position="503"/>
    </location>
</feature>
<evidence type="ECO:0000256" key="3">
    <source>
        <dbReference type="ARBA" id="ARBA00022722"/>
    </source>
</evidence>
<evidence type="ECO:0000313" key="13">
    <source>
        <dbReference type="EMBL" id="MCZ7406977.1"/>
    </source>
</evidence>
<dbReference type="InterPro" id="IPR011545">
    <property type="entry name" value="DEAD/DEAH_box_helicase_dom"/>
</dbReference>
<dbReference type="Pfam" id="PF00270">
    <property type="entry name" value="DEAD"/>
    <property type="match status" value="1"/>
</dbReference>
<dbReference type="InterPro" id="IPR001650">
    <property type="entry name" value="Helicase_C-like"/>
</dbReference>
<evidence type="ECO:0000256" key="1">
    <source>
        <dbReference type="ARBA" id="ARBA00006847"/>
    </source>
</evidence>
<dbReference type="PANTHER" id="PTHR47963:SF9">
    <property type="entry name" value="CRISPR-ASSOCIATED ENDONUCLEASE_HELICASE CAS3"/>
    <property type="match status" value="1"/>
</dbReference>
<dbReference type="Gene3D" id="3.40.50.300">
    <property type="entry name" value="P-loop containing nucleotide triphosphate hydrolases"/>
    <property type="match status" value="2"/>
</dbReference>
<name>A0A9X3HAT7_9FIRM</name>
<dbReference type="SUPFAM" id="SSF52540">
    <property type="entry name" value="P-loop containing nucleoside triphosphate hydrolases"/>
    <property type="match status" value="1"/>
</dbReference>
<sequence>MIIIDSYKALWAKKSDKGEVFKWLPLYIHSLDTMNIMGLLWEHWLCKGQKDYITNSIGYNDVDKAKNVAMFLGYIHDIGKSTPAFQTQKRGNNYSDLDLILLEKLEIVGFDNISKISLASPKLSHHTISGEYILSINNIKNDIASIVGAHHGKSVKSFSDIKNQKFYLSNYYQTENSSDKVYKKWERMQRFFLEEALNRCDFNSVDELPEIPKNTQILLLGLLIMADWISSNELYFPLIDISESEVDNYEKRLETGWIKWHKSDTWDSNISLNSFDFYEKRFGFFPRSFQEKVYNEINNLKNPGLIIIEAPMGLGKTEAALAAVEQLAKKEGRSGLLFGLPTQATSNGIFPRVNSWLQNITADINDKLSIRLQHGKSAFNEEYKNLPTSENINIDDNNGGVFINQWFSGRKTSVLDDFVVATVDQLLMIALKQKHLALRHLGVSKKIVVIDEVHAYDTYMSQYLYKAIEYLGTYNIPVVLLSATLPSKTRQKLVSYYLKGKGIKKIDIKEDIEKLNIKSYPLLTMTDNKEIIQFNNFDVEKGKSVLLKNLSDLSLYNVIKKLYENNGIIGIIVNTVRRAQEIAKECSNIFGDEAIYLLHSNFIDSQRAEKEKELMKLISKGGNRPKRKIIIGTQVLEQSLDIDFDVLITDLCPMDLLIQRLGRLQRHKLKLGERSDYFNKPTVYVLGLSDEFDFEKGSKSIYGTYILARTQYFLQKSINIPNDISKLVQAVYNEEDIQLVGENKTIYENAKNEYKSMLENKKNKARTFLLESPKLKVNATENNLIGWTNLSVNDSEETAYAQVRDIDETLEVIALTEDDISSKSSIDLAKQTIRLNRNMLGYSNFDKVINNLEIYTRKNLPYWEDDIWLKGKLGIIFDDNKTFKLDNLFLEYDQKYGLIKHKEGDNEQF</sequence>
<feature type="domain" description="HD Cas3-type" evidence="12">
    <location>
        <begin position="19"/>
        <end position="229"/>
    </location>
</feature>
<dbReference type="InterPro" id="IPR054712">
    <property type="entry name" value="Cas3-like_dom"/>
</dbReference>
<keyword evidence="5" id="KW-0547">Nucleotide-binding</keyword>
<dbReference type="GO" id="GO:0004518">
    <property type="term" value="F:nuclease activity"/>
    <property type="evidence" value="ECO:0007669"/>
    <property type="project" value="UniProtKB-KW"/>
</dbReference>
<proteinExistence type="inferred from homology"/>
<dbReference type="GO" id="GO:0046872">
    <property type="term" value="F:metal ion binding"/>
    <property type="evidence" value="ECO:0007669"/>
    <property type="project" value="UniProtKB-KW"/>
</dbReference>
<organism evidence="13 14">
    <name type="scientific">Parvimonas micra</name>
    <dbReference type="NCBI Taxonomy" id="33033"/>
    <lineage>
        <taxon>Bacteria</taxon>
        <taxon>Bacillati</taxon>
        <taxon>Bacillota</taxon>
        <taxon>Tissierellia</taxon>
        <taxon>Tissierellales</taxon>
        <taxon>Peptoniphilaceae</taxon>
        <taxon>Parvimonas</taxon>
    </lineage>
</organism>
<gene>
    <name evidence="13" type="primary">cas3</name>
    <name evidence="13" type="ORF">NND69_01135</name>
</gene>
<dbReference type="GO" id="GO:0005524">
    <property type="term" value="F:ATP binding"/>
    <property type="evidence" value="ECO:0007669"/>
    <property type="project" value="UniProtKB-KW"/>
</dbReference>
<dbReference type="CDD" id="cd17930">
    <property type="entry name" value="DEXHc_cas3"/>
    <property type="match status" value="1"/>
</dbReference>
<protein>
    <submittedName>
        <fullName evidence="13">CRISPR-associated helicase Cas3</fullName>
    </submittedName>
</protein>
<dbReference type="Pfam" id="PF22590">
    <property type="entry name" value="Cas3-like_C_2"/>
    <property type="match status" value="1"/>
</dbReference>
<dbReference type="EMBL" id="JANDZV010000001">
    <property type="protein sequence ID" value="MCZ7406977.1"/>
    <property type="molecule type" value="Genomic_DNA"/>
</dbReference>
<keyword evidence="3" id="KW-0540">Nuclease</keyword>
<dbReference type="InterPro" id="IPR006474">
    <property type="entry name" value="Helicase_Cas3_CRISPR-ass_core"/>
</dbReference>
<dbReference type="Pfam" id="PF18395">
    <property type="entry name" value="Cas3_C"/>
    <property type="match status" value="1"/>
</dbReference>
<evidence type="ECO:0000256" key="9">
    <source>
        <dbReference type="ARBA" id="ARBA00023118"/>
    </source>
</evidence>
<keyword evidence="4" id="KW-0479">Metal-binding</keyword>
<evidence type="ECO:0000259" key="12">
    <source>
        <dbReference type="PROSITE" id="PS51643"/>
    </source>
</evidence>
<dbReference type="CDD" id="cd09641">
    <property type="entry name" value="Cas3''_I"/>
    <property type="match status" value="1"/>
</dbReference>
<dbReference type="InterPro" id="IPR041372">
    <property type="entry name" value="Cas3_C"/>
</dbReference>
<dbReference type="InterPro" id="IPR014001">
    <property type="entry name" value="Helicase_ATP-bd"/>
</dbReference>
<dbReference type="NCBIfam" id="TIGR01596">
    <property type="entry name" value="cas3_HD"/>
    <property type="match status" value="1"/>
</dbReference>
<dbReference type="GO" id="GO:0016787">
    <property type="term" value="F:hydrolase activity"/>
    <property type="evidence" value="ECO:0007669"/>
    <property type="project" value="UniProtKB-KW"/>
</dbReference>
<comment type="similarity">
    <text evidence="1">In the N-terminal section; belongs to the CRISPR-associated nuclease Cas3-HD family.</text>
</comment>
<evidence type="ECO:0000256" key="5">
    <source>
        <dbReference type="ARBA" id="ARBA00022741"/>
    </source>
</evidence>
<feature type="domain" description="Helicase C-terminal" evidence="11">
    <location>
        <begin position="554"/>
        <end position="718"/>
    </location>
</feature>